<feature type="signal peptide" evidence="2">
    <location>
        <begin position="1"/>
        <end position="17"/>
    </location>
</feature>
<protein>
    <submittedName>
        <fullName evidence="3">Uncharacterized protein</fullName>
    </submittedName>
</protein>
<feature type="non-terminal residue" evidence="3">
    <location>
        <position position="1"/>
    </location>
</feature>
<dbReference type="Proteomes" id="UP001233999">
    <property type="component" value="Unassembled WGS sequence"/>
</dbReference>
<keyword evidence="2" id="KW-0732">Signal</keyword>
<comment type="caution">
    <text evidence="3">The sequence shown here is derived from an EMBL/GenBank/DDBJ whole genome shotgun (WGS) entry which is preliminary data.</text>
</comment>
<feature type="transmembrane region" description="Helical" evidence="1">
    <location>
        <begin position="47"/>
        <end position="67"/>
    </location>
</feature>
<evidence type="ECO:0000313" key="4">
    <source>
        <dbReference type="Proteomes" id="UP001233999"/>
    </source>
</evidence>
<keyword evidence="1" id="KW-1133">Transmembrane helix</keyword>
<sequence>LSLFCIILCCVILFTVGDNLNNISGPQRVMFRKQQIRSFSPSNNNLLGAYLLLNCLLLLQTFHSMIISKTPR</sequence>
<feature type="chain" id="PRO_5042083768" evidence="2">
    <location>
        <begin position="18"/>
        <end position="72"/>
    </location>
</feature>
<evidence type="ECO:0000313" key="3">
    <source>
        <dbReference type="EMBL" id="KAJ9592189.1"/>
    </source>
</evidence>
<proteinExistence type="predicted"/>
<name>A0AAD8A483_DIPPU</name>
<accession>A0AAD8A483</accession>
<gene>
    <name evidence="3" type="ORF">L9F63_001305</name>
</gene>
<evidence type="ECO:0000256" key="1">
    <source>
        <dbReference type="SAM" id="Phobius"/>
    </source>
</evidence>
<keyword evidence="4" id="KW-1185">Reference proteome</keyword>
<organism evidence="3 4">
    <name type="scientific">Diploptera punctata</name>
    <name type="common">Pacific beetle cockroach</name>
    <dbReference type="NCBI Taxonomy" id="6984"/>
    <lineage>
        <taxon>Eukaryota</taxon>
        <taxon>Metazoa</taxon>
        <taxon>Ecdysozoa</taxon>
        <taxon>Arthropoda</taxon>
        <taxon>Hexapoda</taxon>
        <taxon>Insecta</taxon>
        <taxon>Pterygota</taxon>
        <taxon>Neoptera</taxon>
        <taxon>Polyneoptera</taxon>
        <taxon>Dictyoptera</taxon>
        <taxon>Blattodea</taxon>
        <taxon>Blaberoidea</taxon>
        <taxon>Blaberidae</taxon>
        <taxon>Diplopterinae</taxon>
        <taxon>Diploptera</taxon>
    </lineage>
</organism>
<reference evidence="3" key="2">
    <citation type="submission" date="2023-05" db="EMBL/GenBank/DDBJ databases">
        <authorList>
            <person name="Fouks B."/>
        </authorList>
    </citation>
    <scope>NUCLEOTIDE SEQUENCE</scope>
    <source>
        <strain evidence="3">Stay&amp;Tobe</strain>
        <tissue evidence="3">Testes</tissue>
    </source>
</reference>
<keyword evidence="1" id="KW-0472">Membrane</keyword>
<dbReference type="EMBL" id="JASPKZ010003844">
    <property type="protein sequence ID" value="KAJ9592189.1"/>
    <property type="molecule type" value="Genomic_DNA"/>
</dbReference>
<evidence type="ECO:0000256" key="2">
    <source>
        <dbReference type="SAM" id="SignalP"/>
    </source>
</evidence>
<keyword evidence="1" id="KW-0812">Transmembrane</keyword>
<dbReference type="AlphaFoldDB" id="A0AAD8A483"/>
<reference evidence="3" key="1">
    <citation type="journal article" date="2023" name="IScience">
        <title>Live-bearing cockroach genome reveals convergent evolutionary mechanisms linked to viviparity in insects and beyond.</title>
        <authorList>
            <person name="Fouks B."/>
            <person name="Harrison M.C."/>
            <person name="Mikhailova A.A."/>
            <person name="Marchal E."/>
            <person name="English S."/>
            <person name="Carruthers M."/>
            <person name="Jennings E.C."/>
            <person name="Chiamaka E.L."/>
            <person name="Frigard R.A."/>
            <person name="Pippel M."/>
            <person name="Attardo G.M."/>
            <person name="Benoit J.B."/>
            <person name="Bornberg-Bauer E."/>
            <person name="Tobe S.S."/>
        </authorList>
    </citation>
    <scope>NUCLEOTIDE SEQUENCE</scope>
    <source>
        <strain evidence="3">Stay&amp;Tobe</strain>
    </source>
</reference>
<feature type="non-terminal residue" evidence="3">
    <location>
        <position position="72"/>
    </location>
</feature>